<dbReference type="EMBL" id="CADEPI010000105">
    <property type="protein sequence ID" value="CAB3374882.1"/>
    <property type="molecule type" value="Genomic_DNA"/>
</dbReference>
<comment type="caution">
    <text evidence="2">The sequence shown here is derived from an EMBL/GenBank/DDBJ whole genome shotgun (WGS) entry which is preliminary data.</text>
</comment>
<sequence length="126" mass="14502">MARLSISWLSCFGIIFVVIASFKVHHISAYNSGSGTNRTTEDSNFFTMQCSGAASVVWFVLFLLLTVIAGLEYAYFYQFYKTSPGSEQEEIFRQRLKQLESQNRIGTRYEQSMRISKFKLRNLLSP</sequence>
<name>A0A8S1CY82_9INSE</name>
<reference evidence="2 3" key="1">
    <citation type="submission" date="2020-04" db="EMBL/GenBank/DDBJ databases">
        <authorList>
            <person name="Alioto T."/>
            <person name="Alioto T."/>
            <person name="Gomez Garrido J."/>
        </authorList>
    </citation>
    <scope>NUCLEOTIDE SEQUENCE [LARGE SCALE GENOMIC DNA]</scope>
</reference>
<proteinExistence type="predicted"/>
<evidence type="ECO:0000313" key="2">
    <source>
        <dbReference type="EMBL" id="CAB3374882.1"/>
    </source>
</evidence>
<keyword evidence="3" id="KW-1185">Reference proteome</keyword>
<evidence type="ECO:0000256" key="1">
    <source>
        <dbReference type="SAM" id="Phobius"/>
    </source>
</evidence>
<protein>
    <submittedName>
        <fullName evidence="2">Uncharacterized protein</fullName>
    </submittedName>
</protein>
<evidence type="ECO:0000313" key="3">
    <source>
        <dbReference type="Proteomes" id="UP000494165"/>
    </source>
</evidence>
<keyword evidence="1" id="KW-0472">Membrane</keyword>
<keyword evidence="1" id="KW-0812">Transmembrane</keyword>
<dbReference type="AlphaFoldDB" id="A0A8S1CY82"/>
<keyword evidence="1" id="KW-1133">Transmembrane helix</keyword>
<organism evidence="2 3">
    <name type="scientific">Cloeon dipterum</name>
    <dbReference type="NCBI Taxonomy" id="197152"/>
    <lineage>
        <taxon>Eukaryota</taxon>
        <taxon>Metazoa</taxon>
        <taxon>Ecdysozoa</taxon>
        <taxon>Arthropoda</taxon>
        <taxon>Hexapoda</taxon>
        <taxon>Insecta</taxon>
        <taxon>Pterygota</taxon>
        <taxon>Palaeoptera</taxon>
        <taxon>Ephemeroptera</taxon>
        <taxon>Pisciforma</taxon>
        <taxon>Baetidae</taxon>
        <taxon>Cloeon</taxon>
    </lineage>
</organism>
<gene>
    <name evidence="2" type="ORF">CLODIP_2_CD15128</name>
</gene>
<dbReference type="Proteomes" id="UP000494165">
    <property type="component" value="Unassembled WGS sequence"/>
</dbReference>
<accession>A0A8S1CY82</accession>
<feature type="transmembrane region" description="Helical" evidence="1">
    <location>
        <begin position="56"/>
        <end position="76"/>
    </location>
</feature>